<dbReference type="PANTHER" id="PTHR32063">
    <property type="match status" value="1"/>
</dbReference>
<dbReference type="EMBL" id="FWZT01000038">
    <property type="protein sequence ID" value="SMF81791.1"/>
    <property type="molecule type" value="Genomic_DNA"/>
</dbReference>
<feature type="transmembrane region" description="Helical" evidence="1">
    <location>
        <begin position="969"/>
        <end position="990"/>
    </location>
</feature>
<reference evidence="3" key="1">
    <citation type="submission" date="2017-04" db="EMBL/GenBank/DDBJ databases">
        <authorList>
            <person name="Varghese N."/>
            <person name="Submissions S."/>
        </authorList>
    </citation>
    <scope>NUCLEOTIDE SEQUENCE [LARGE SCALE GENOMIC DNA]</scope>
    <source>
        <strain evidence="3">RKEM611</strain>
    </source>
</reference>
<feature type="transmembrane region" description="Helical" evidence="1">
    <location>
        <begin position="898"/>
        <end position="918"/>
    </location>
</feature>
<dbReference type="GO" id="GO:0015562">
    <property type="term" value="F:efflux transmembrane transporter activity"/>
    <property type="evidence" value="ECO:0007669"/>
    <property type="project" value="InterPro"/>
</dbReference>
<organism evidence="2 3">
    <name type="scientific">Pseudobacteriovorax antillogorgiicola</name>
    <dbReference type="NCBI Taxonomy" id="1513793"/>
    <lineage>
        <taxon>Bacteria</taxon>
        <taxon>Pseudomonadati</taxon>
        <taxon>Bdellovibrionota</taxon>
        <taxon>Oligoflexia</taxon>
        <taxon>Oligoflexales</taxon>
        <taxon>Pseudobacteriovoracaceae</taxon>
        <taxon>Pseudobacteriovorax</taxon>
    </lineage>
</organism>
<dbReference type="Gene3D" id="3.30.70.1440">
    <property type="entry name" value="Multidrug efflux transporter AcrB pore domain"/>
    <property type="match status" value="1"/>
</dbReference>
<dbReference type="Gene3D" id="1.20.1600.10">
    <property type="entry name" value="Outer membrane efflux proteins (OEP)"/>
    <property type="match status" value="1"/>
</dbReference>
<dbReference type="SUPFAM" id="SSF82714">
    <property type="entry name" value="Multidrug efflux transporter AcrB TolC docking domain, DN and DC subdomains"/>
    <property type="match status" value="2"/>
</dbReference>
<feature type="transmembrane region" description="Helical" evidence="1">
    <location>
        <begin position="540"/>
        <end position="560"/>
    </location>
</feature>
<feature type="transmembrane region" description="Helical" evidence="1">
    <location>
        <begin position="436"/>
        <end position="464"/>
    </location>
</feature>
<dbReference type="InterPro" id="IPR001036">
    <property type="entry name" value="Acrflvin-R"/>
</dbReference>
<dbReference type="SUPFAM" id="SSF82866">
    <property type="entry name" value="Multidrug efflux transporter AcrB transmembrane domain"/>
    <property type="match status" value="2"/>
</dbReference>
<dbReference type="InterPro" id="IPR027463">
    <property type="entry name" value="AcrB_DN_DC_subdom"/>
</dbReference>
<proteinExistence type="predicted"/>
<feature type="transmembrane region" description="Helical" evidence="1">
    <location>
        <begin position="1039"/>
        <end position="1059"/>
    </location>
</feature>
<keyword evidence="3" id="KW-1185">Reference proteome</keyword>
<feature type="transmembrane region" description="Helical" evidence="1">
    <location>
        <begin position="342"/>
        <end position="361"/>
    </location>
</feature>
<evidence type="ECO:0000256" key="1">
    <source>
        <dbReference type="SAM" id="Phobius"/>
    </source>
</evidence>
<evidence type="ECO:0000313" key="2">
    <source>
        <dbReference type="EMBL" id="SMF81791.1"/>
    </source>
</evidence>
<name>A0A1Y6CW00_9BACT</name>
<dbReference type="Gene3D" id="3.30.70.1320">
    <property type="entry name" value="Multidrug efflux transporter AcrB pore domain like"/>
    <property type="match status" value="1"/>
</dbReference>
<dbReference type="STRING" id="1513793.SAMN06296036_1384"/>
<dbReference type="Gene3D" id="3.30.2090.10">
    <property type="entry name" value="Multidrug efflux transporter AcrB TolC docking domain, DN and DC subdomains"/>
    <property type="match status" value="2"/>
</dbReference>
<sequence length="1469" mass="165710">MWPREILDSEGVVIKKFYRNVAAMVMFVSFVILGAVYQFSHLPISLYPATSKPTIQAWLNPQGVDQQEFISNWGTKIESALLNLEGVTQVKGDYYPSSFGYRIEFDWNYDPNEALADVRSSLGAFTARMPRQWGDFWVGEQGGRSGRILMMSHSKEMALPVLGTLIHQKLVPLISRLEGVENTFVTQRDETEILVELDLEKLYQYRVSPEQVRQVIAMRQFDRKLGVMRFKDGSSYEITGALKIDDLDELRQTIVESRGSQTIRLKDVARVKNEPIEEDEINHANGQRSMFLITLPKPDANLKNVADRVASVVNEFKEHHPEIEIDAVTSPSKFIDRAVRNVAIAVVSAMVIASLIVYLFFGSFRSSMIISLSMPLSLSMTLIIMQAFGVGINLLSLGGMAIAVGMVVDSTIVTLENIVRRLQDEPPTNFEERLHGIYLAVKDVTAPVVASALTTVIVFFPMVFTAPLASAILGDLAIVMVCVIMMSLLVSFLIIPSLFLWTHQKEPGKPGIFSRGFMRLFGIGERAYLFVLNRLLTSKALMAGLVATVLALITASGYLFQNVIQREIMPAPKTDMLILGIQMKNRGLPLEDVEAAIKEYETVMIDEFQDVFQGVYAGIGNHEVWIAGHLKDTSLFDKAKQRMEARFTNQFDYNIQVSSWAPSKLEIPNPPDLRIYVTQDDPDEAREELGRLQGILGQNDKLTHVNAQPGVWRHNRFTLNFEEEQIHRINGADPQQLNLNSVQNLVEYAVDKQFLQNIRIDGEEKDLYMKYEGDRFDSLQDLGNILLPFGEGVLPLRNLVKLQLESQWGHYKNEDGKNAYYLEARVKDVFKDQRTSIIADIKKDLQANKSIDYQALSFADPTIEVDENINSLVSAIVISLALILVVITLQFGTLKLSLIAMAAIPLGFIGVAFSLFLFEEKLSINSMLGLILLCGTAVNNSIIFIDFFMKSYQDGKLTMNEALLLTARLRFKPIMMTTMTTIIGMLPIALGLGSGGEILKSLGVTVSGGLGVSTFLTLLVIPICLRLSVASQEKKDPSWVGQALPTMTGILAVLVVMGLSPSIEAAEAMSLRQAEQRAVDLSPAAQRSRWQSEQATYLKQDIWSESLPSLSYQYQKRQTRPDGETRFGSEVSTHGIIASQALSNPYRLKQRLSGVGSKEDAYRSEYQSELIEAKSATWLAYYEVVYQQKRLESTKTLLETITPRYREQETRYRNGLISGDDLKRFKIQWQAIQSRVAERTILLESAKLELATHLELEPSSLASLSDPFPEQFALASESSISIQDLLQEPKNHRLAAIEQEIQYQDSLLDDKTYTYLPQLSVQYQSLVQEDNHQDEVLLSAQWDLFSGLQDRTAEAKQKWFVEDNKLKLKVEKRKWKLSLIQLWSSLRSLNSQRNQLKNEWQAYQSLVDVSQMRFDAGQISAMQVYNDIEDLIQVIDAYWDVSYKMVDGLSNLSRHTSQPDLFYKMMGLR</sequence>
<feature type="transmembrane region" description="Helical" evidence="1">
    <location>
        <begin position="21"/>
        <end position="40"/>
    </location>
</feature>
<feature type="transmembrane region" description="Helical" evidence="1">
    <location>
        <begin position="1002"/>
        <end position="1027"/>
    </location>
</feature>
<evidence type="ECO:0000313" key="3">
    <source>
        <dbReference type="Proteomes" id="UP000192907"/>
    </source>
</evidence>
<keyword evidence="1" id="KW-0472">Membrane</keyword>
<dbReference type="GO" id="GO:0042910">
    <property type="term" value="F:xenobiotic transmembrane transporter activity"/>
    <property type="evidence" value="ECO:0007669"/>
    <property type="project" value="TreeGrafter"/>
</dbReference>
<dbReference type="Proteomes" id="UP000192907">
    <property type="component" value="Unassembled WGS sequence"/>
</dbReference>
<dbReference type="SUPFAM" id="SSF56954">
    <property type="entry name" value="Outer membrane efflux proteins (OEP)"/>
    <property type="match status" value="1"/>
</dbReference>
<dbReference type="OrthoDB" id="6313595at2"/>
<keyword evidence="1" id="KW-0812">Transmembrane</keyword>
<accession>A0A1Y6CW00</accession>
<keyword evidence="1" id="KW-1133">Transmembrane helix</keyword>
<feature type="transmembrane region" description="Helical" evidence="1">
    <location>
        <begin position="924"/>
        <end position="948"/>
    </location>
</feature>
<dbReference type="Gene3D" id="3.30.70.1430">
    <property type="entry name" value="Multidrug efflux transporter AcrB pore domain"/>
    <property type="match status" value="2"/>
</dbReference>
<dbReference type="PRINTS" id="PR00702">
    <property type="entry name" value="ACRIFLAVINRP"/>
</dbReference>
<gene>
    <name evidence="2" type="ORF">SAMN06296036_1384</name>
</gene>
<feature type="transmembrane region" description="Helical" evidence="1">
    <location>
        <begin position="476"/>
        <end position="501"/>
    </location>
</feature>
<dbReference type="Pfam" id="PF00873">
    <property type="entry name" value="ACR_tran"/>
    <property type="match status" value="1"/>
</dbReference>
<dbReference type="PANTHER" id="PTHR32063:SF0">
    <property type="entry name" value="SWARMING MOTILITY PROTEIN SWRC"/>
    <property type="match status" value="1"/>
</dbReference>
<dbReference type="GO" id="GO:0005886">
    <property type="term" value="C:plasma membrane"/>
    <property type="evidence" value="ECO:0007669"/>
    <property type="project" value="TreeGrafter"/>
</dbReference>
<feature type="transmembrane region" description="Helical" evidence="1">
    <location>
        <begin position="872"/>
        <end position="891"/>
    </location>
</feature>
<dbReference type="SUPFAM" id="SSF82693">
    <property type="entry name" value="Multidrug efflux transporter AcrB pore domain, PN1, PN2, PC1 and PC2 subdomains"/>
    <property type="match status" value="2"/>
</dbReference>
<dbReference type="Gene3D" id="1.20.1640.10">
    <property type="entry name" value="Multidrug efflux transporter AcrB transmembrane domain"/>
    <property type="match status" value="2"/>
</dbReference>
<protein>
    <submittedName>
        <fullName evidence="2">Multidrug efflux pump subunit AcrB</fullName>
    </submittedName>
</protein>